<organism evidence="7 8">
    <name type="scientific">Streptomyces alboflavus</name>
    <dbReference type="NCBI Taxonomy" id="67267"/>
    <lineage>
        <taxon>Bacteria</taxon>
        <taxon>Bacillati</taxon>
        <taxon>Actinomycetota</taxon>
        <taxon>Actinomycetes</taxon>
        <taxon>Kitasatosporales</taxon>
        <taxon>Streptomycetaceae</taxon>
        <taxon>Streptomyces</taxon>
    </lineage>
</organism>
<dbReference type="SUPFAM" id="SSF53850">
    <property type="entry name" value="Periplasmic binding protein-like II"/>
    <property type="match status" value="1"/>
</dbReference>
<protein>
    <submittedName>
        <fullName evidence="7">LysR family transcriptional regulator</fullName>
    </submittedName>
</protein>
<evidence type="ECO:0000259" key="6">
    <source>
        <dbReference type="Pfam" id="PF03466"/>
    </source>
</evidence>
<dbReference type="GO" id="GO:0003677">
    <property type="term" value="F:DNA binding"/>
    <property type="evidence" value="ECO:0007669"/>
    <property type="project" value="UniProtKB-KW"/>
</dbReference>
<evidence type="ECO:0000256" key="3">
    <source>
        <dbReference type="ARBA" id="ARBA00023125"/>
    </source>
</evidence>
<dbReference type="Proteomes" id="UP000195880">
    <property type="component" value="Chromosome"/>
</dbReference>
<evidence type="ECO:0000256" key="4">
    <source>
        <dbReference type="ARBA" id="ARBA00023163"/>
    </source>
</evidence>
<feature type="compositionally biased region" description="Basic residues" evidence="5">
    <location>
        <begin position="212"/>
        <end position="227"/>
    </location>
</feature>
<keyword evidence="4" id="KW-0804">Transcription</keyword>
<evidence type="ECO:0000256" key="1">
    <source>
        <dbReference type="ARBA" id="ARBA00009437"/>
    </source>
</evidence>
<dbReference type="EMBL" id="CP021748">
    <property type="protein sequence ID" value="ARX88806.1"/>
    <property type="molecule type" value="Genomic_DNA"/>
</dbReference>
<dbReference type="Pfam" id="PF03466">
    <property type="entry name" value="LysR_substrate"/>
    <property type="match status" value="1"/>
</dbReference>
<dbReference type="KEGG" id="salf:SMD44_08293"/>
<keyword evidence="2" id="KW-0805">Transcription regulation</keyword>
<dbReference type="InterPro" id="IPR005119">
    <property type="entry name" value="LysR_subst-bd"/>
</dbReference>
<evidence type="ECO:0000256" key="5">
    <source>
        <dbReference type="SAM" id="MobiDB-lite"/>
    </source>
</evidence>
<evidence type="ECO:0000313" key="7">
    <source>
        <dbReference type="EMBL" id="ARX88806.1"/>
    </source>
</evidence>
<dbReference type="Gene3D" id="3.40.190.10">
    <property type="entry name" value="Periplasmic binding protein-like II"/>
    <property type="match status" value="2"/>
</dbReference>
<keyword evidence="3" id="KW-0238">DNA-binding</keyword>
<dbReference type="GO" id="GO:0003700">
    <property type="term" value="F:DNA-binding transcription factor activity"/>
    <property type="evidence" value="ECO:0007669"/>
    <property type="project" value="TreeGrafter"/>
</dbReference>
<dbReference type="PANTHER" id="PTHR30346:SF0">
    <property type="entry name" value="HCA OPERON TRANSCRIPTIONAL ACTIVATOR HCAR"/>
    <property type="match status" value="1"/>
</dbReference>
<feature type="domain" description="LysR substrate-binding" evidence="6">
    <location>
        <begin position="4"/>
        <end position="167"/>
    </location>
</feature>
<comment type="similarity">
    <text evidence="1">Belongs to the LysR transcriptional regulatory family.</text>
</comment>
<feature type="compositionally biased region" description="Basic residues" evidence="5">
    <location>
        <begin position="235"/>
        <end position="246"/>
    </location>
</feature>
<dbReference type="PANTHER" id="PTHR30346">
    <property type="entry name" value="TRANSCRIPTIONAL DUAL REGULATOR HCAR-RELATED"/>
    <property type="match status" value="1"/>
</dbReference>
<dbReference type="STRING" id="67267.GCA_000716675_00337"/>
<evidence type="ECO:0000313" key="8">
    <source>
        <dbReference type="Proteomes" id="UP000195880"/>
    </source>
</evidence>
<dbReference type="Gene3D" id="3.40.190.290">
    <property type="match status" value="1"/>
</dbReference>
<accession>A0A1Z1WQV5</accession>
<proteinExistence type="inferred from homology"/>
<feature type="region of interest" description="Disordered" evidence="5">
    <location>
        <begin position="173"/>
        <end position="315"/>
    </location>
</feature>
<gene>
    <name evidence="7" type="ORF">SMD44_08293</name>
</gene>
<reference evidence="7 8" key="1">
    <citation type="submission" date="2017-05" db="EMBL/GenBank/DDBJ databases">
        <title>Streptomyces alboflavus Genome sequencing and assembly.</title>
        <authorList>
            <person name="Wang Y."/>
            <person name="Du B."/>
            <person name="Ding Y."/>
            <person name="Liu H."/>
            <person name="Hou Q."/>
            <person name="Liu K."/>
            <person name="Wang C."/>
            <person name="Yao L."/>
        </authorList>
    </citation>
    <scope>NUCLEOTIDE SEQUENCE [LARGE SCALE GENOMIC DNA]</scope>
    <source>
        <strain evidence="7 8">MDJK44</strain>
    </source>
</reference>
<sequence length="315" mass="34053">MRVWNERLPDVPLTLVPVAPADADATLRDGAADAGLVRLPVDRTVLSAIPLYTETTVVVVPKDHVVTAADEVGAEDLADEIVLHPEDDTLDWESLPGRPALERPATTADAIELVAAGIGVLLVPQSLARLHHRKDLTYRPVADAPQSSVVLSWPEDATTDLVEEFIASSVAGPSTAPVAAGPRPQAKAQSAEKDGARRKSGTGRAGASRDPVRRRRARARRARRRRASPPGARPPRARTRGAHRRLPGREAREAPPPLVAVARGPRGVRPRTTHGAVPHPRTRPDRTPVRAIVVPDRPTRPRPSPRPLRPFLWCP</sequence>
<evidence type="ECO:0000256" key="2">
    <source>
        <dbReference type="ARBA" id="ARBA00023015"/>
    </source>
</evidence>
<dbReference type="AlphaFoldDB" id="A0A1Z1WQV5"/>
<name>A0A1Z1WQV5_9ACTN</name>
<keyword evidence="8" id="KW-1185">Reference proteome</keyword>
<dbReference type="GO" id="GO:0032993">
    <property type="term" value="C:protein-DNA complex"/>
    <property type="evidence" value="ECO:0007669"/>
    <property type="project" value="TreeGrafter"/>
</dbReference>